<protein>
    <submittedName>
        <fullName evidence="1">7397_t:CDS:1</fullName>
    </submittedName>
</protein>
<gene>
    <name evidence="1" type="ORF">FCALED_LOCUS17769</name>
</gene>
<evidence type="ECO:0000313" key="2">
    <source>
        <dbReference type="Proteomes" id="UP000789570"/>
    </source>
</evidence>
<dbReference type="Proteomes" id="UP000789570">
    <property type="component" value="Unassembled WGS sequence"/>
</dbReference>
<keyword evidence="2" id="KW-1185">Reference proteome</keyword>
<organism evidence="1 2">
    <name type="scientific">Funneliformis caledonium</name>
    <dbReference type="NCBI Taxonomy" id="1117310"/>
    <lineage>
        <taxon>Eukaryota</taxon>
        <taxon>Fungi</taxon>
        <taxon>Fungi incertae sedis</taxon>
        <taxon>Mucoromycota</taxon>
        <taxon>Glomeromycotina</taxon>
        <taxon>Glomeromycetes</taxon>
        <taxon>Glomerales</taxon>
        <taxon>Glomeraceae</taxon>
        <taxon>Funneliformis</taxon>
    </lineage>
</organism>
<sequence length="43" mass="4770">HLLNGMVSEGEAVDRSIVRRVLWLSDGFVDRGRMALERVEGGS</sequence>
<dbReference type="EMBL" id="CAJVPQ010029479">
    <property type="protein sequence ID" value="CAG8774994.1"/>
    <property type="molecule type" value="Genomic_DNA"/>
</dbReference>
<feature type="non-terminal residue" evidence="1">
    <location>
        <position position="1"/>
    </location>
</feature>
<evidence type="ECO:0000313" key="1">
    <source>
        <dbReference type="EMBL" id="CAG8774994.1"/>
    </source>
</evidence>
<proteinExistence type="predicted"/>
<reference evidence="1" key="1">
    <citation type="submission" date="2021-06" db="EMBL/GenBank/DDBJ databases">
        <authorList>
            <person name="Kallberg Y."/>
            <person name="Tangrot J."/>
            <person name="Rosling A."/>
        </authorList>
    </citation>
    <scope>NUCLEOTIDE SEQUENCE</scope>
    <source>
        <strain evidence="1">UK204</strain>
    </source>
</reference>
<dbReference type="AlphaFoldDB" id="A0A9N9NZQ6"/>
<comment type="caution">
    <text evidence="1">The sequence shown here is derived from an EMBL/GenBank/DDBJ whole genome shotgun (WGS) entry which is preliminary data.</text>
</comment>
<feature type="non-terminal residue" evidence="1">
    <location>
        <position position="43"/>
    </location>
</feature>
<accession>A0A9N9NZQ6</accession>
<name>A0A9N9NZQ6_9GLOM</name>